<dbReference type="RefSeq" id="WP_162669842.1">
    <property type="nucleotide sequence ID" value="NZ_LR593886.1"/>
</dbReference>
<protein>
    <submittedName>
        <fullName evidence="1">Uncharacterized protein</fullName>
    </submittedName>
</protein>
<name>A0A6P2D4Q7_9BACT</name>
<keyword evidence="2" id="KW-1185">Reference proteome</keyword>
<proteinExistence type="predicted"/>
<dbReference type="AlphaFoldDB" id="A0A6P2D4Q7"/>
<organism evidence="1 2">
    <name type="scientific">Gemmata massiliana</name>
    <dbReference type="NCBI Taxonomy" id="1210884"/>
    <lineage>
        <taxon>Bacteria</taxon>
        <taxon>Pseudomonadati</taxon>
        <taxon>Planctomycetota</taxon>
        <taxon>Planctomycetia</taxon>
        <taxon>Gemmatales</taxon>
        <taxon>Gemmataceae</taxon>
        <taxon>Gemmata</taxon>
    </lineage>
</organism>
<dbReference type="Proteomes" id="UP000464178">
    <property type="component" value="Chromosome"/>
</dbReference>
<gene>
    <name evidence="1" type="ORF">SOIL9_22890</name>
</gene>
<evidence type="ECO:0000313" key="2">
    <source>
        <dbReference type="Proteomes" id="UP000464178"/>
    </source>
</evidence>
<dbReference type="KEGG" id="gms:SOIL9_22890"/>
<sequence>MLHYPKMPGSGAAPIGRCVAFDKLDGTNLHWCWERDFGWHAFGSRRDEFNLTETGIAKFNAAHPGLEEAAPVFLATIAEPLDAILRDHVNYAPFTTIKVFTEFLGPNSFAGAHKPGDPKQTLLFDVWAEGLGFVSPTQFVADFGHLPSPRVVYTEKLTGTFLESVREGKYGVAEGVVCKGGSGGGDVWMVKVKTYAYLARLKAAFGTRWEDYWE</sequence>
<evidence type="ECO:0000313" key="1">
    <source>
        <dbReference type="EMBL" id="VTR95425.1"/>
    </source>
</evidence>
<accession>A0A6P2D4Q7</accession>
<reference evidence="1 2" key="1">
    <citation type="submission" date="2019-05" db="EMBL/GenBank/DDBJ databases">
        <authorList>
            <consortium name="Science for Life Laboratories"/>
        </authorList>
    </citation>
    <scope>NUCLEOTIDE SEQUENCE [LARGE SCALE GENOMIC DNA]</scope>
    <source>
        <strain evidence="1">Soil9</strain>
    </source>
</reference>
<dbReference type="EMBL" id="LR593886">
    <property type="protein sequence ID" value="VTR95425.1"/>
    <property type="molecule type" value="Genomic_DNA"/>
</dbReference>